<dbReference type="GO" id="GO:0010073">
    <property type="term" value="P:meristem maintenance"/>
    <property type="evidence" value="ECO:0007669"/>
    <property type="project" value="InterPro"/>
</dbReference>
<accession>A0AAV0IR51</accession>
<evidence type="ECO:0000313" key="3">
    <source>
        <dbReference type="Proteomes" id="UP001154282"/>
    </source>
</evidence>
<organism evidence="2 3">
    <name type="scientific">Linum tenue</name>
    <dbReference type="NCBI Taxonomy" id="586396"/>
    <lineage>
        <taxon>Eukaryota</taxon>
        <taxon>Viridiplantae</taxon>
        <taxon>Streptophyta</taxon>
        <taxon>Embryophyta</taxon>
        <taxon>Tracheophyta</taxon>
        <taxon>Spermatophyta</taxon>
        <taxon>Magnoliopsida</taxon>
        <taxon>eudicotyledons</taxon>
        <taxon>Gunneridae</taxon>
        <taxon>Pentapetalae</taxon>
        <taxon>rosids</taxon>
        <taxon>fabids</taxon>
        <taxon>Malpighiales</taxon>
        <taxon>Linaceae</taxon>
        <taxon>Linum</taxon>
    </lineage>
</organism>
<evidence type="ECO:0000313" key="2">
    <source>
        <dbReference type="EMBL" id="CAI0399970.1"/>
    </source>
</evidence>
<keyword evidence="3" id="KW-1185">Reference proteome</keyword>
<gene>
    <name evidence="2" type="ORF">LITE_LOCUS10542</name>
</gene>
<dbReference type="InterPro" id="IPR019557">
    <property type="entry name" value="AminoTfrase-like_pln_mobile"/>
</dbReference>
<dbReference type="PANTHER" id="PTHR46033:SF8">
    <property type="entry name" value="PROTEIN MAINTENANCE OF MERISTEMS-LIKE"/>
    <property type="match status" value="1"/>
</dbReference>
<feature type="domain" description="Aminotransferase-like plant mobile" evidence="1">
    <location>
        <begin position="2"/>
        <end position="53"/>
    </location>
</feature>
<comment type="caution">
    <text evidence="2">The sequence shown here is derived from an EMBL/GenBank/DDBJ whole genome shotgun (WGS) entry which is preliminary data.</text>
</comment>
<protein>
    <recommendedName>
        <fullName evidence="1">Aminotransferase-like plant mobile domain-containing protein</fullName>
    </recommendedName>
</protein>
<sequence>MEMDKNLLTTIVERWRKERHTFHLMEGEMTIILKDVAILTELPINGDVIIHSSHKPLNG</sequence>
<dbReference type="Pfam" id="PF10536">
    <property type="entry name" value="PMD"/>
    <property type="match status" value="1"/>
</dbReference>
<evidence type="ECO:0000259" key="1">
    <source>
        <dbReference type="Pfam" id="PF10536"/>
    </source>
</evidence>
<reference evidence="2" key="1">
    <citation type="submission" date="2022-08" db="EMBL/GenBank/DDBJ databases">
        <authorList>
            <person name="Gutierrez-Valencia J."/>
        </authorList>
    </citation>
    <scope>NUCLEOTIDE SEQUENCE</scope>
</reference>
<dbReference type="InterPro" id="IPR044824">
    <property type="entry name" value="MAIN-like"/>
</dbReference>
<dbReference type="AlphaFoldDB" id="A0AAV0IR51"/>
<dbReference type="Proteomes" id="UP001154282">
    <property type="component" value="Unassembled WGS sequence"/>
</dbReference>
<proteinExistence type="predicted"/>
<dbReference type="PANTHER" id="PTHR46033">
    <property type="entry name" value="PROTEIN MAIN-LIKE 2"/>
    <property type="match status" value="1"/>
</dbReference>
<name>A0AAV0IR51_9ROSI</name>
<dbReference type="EMBL" id="CAMGYJ010000004">
    <property type="protein sequence ID" value="CAI0399970.1"/>
    <property type="molecule type" value="Genomic_DNA"/>
</dbReference>